<dbReference type="InterPro" id="IPR023393">
    <property type="entry name" value="START-like_dom_sf"/>
</dbReference>
<evidence type="ECO:0008006" key="4">
    <source>
        <dbReference type="Google" id="ProtNLM"/>
    </source>
</evidence>
<dbReference type="EMBL" id="WIWV01000073">
    <property type="protein sequence ID" value="KAF7714840.1"/>
    <property type="molecule type" value="Genomic_DNA"/>
</dbReference>
<evidence type="ECO:0000256" key="1">
    <source>
        <dbReference type="SAM" id="MobiDB-lite"/>
    </source>
</evidence>
<dbReference type="OrthoDB" id="509124at2759"/>
<feature type="region of interest" description="Disordered" evidence="1">
    <location>
        <begin position="61"/>
        <end position="102"/>
    </location>
</feature>
<dbReference type="AlphaFoldDB" id="A0A8J8WHX6"/>
<comment type="caution">
    <text evidence="2">The sequence shown here is derived from an EMBL/GenBank/DDBJ whole genome shotgun (WGS) entry which is preliminary data.</text>
</comment>
<dbReference type="SUPFAM" id="SSF55961">
    <property type="entry name" value="Bet v1-like"/>
    <property type="match status" value="1"/>
</dbReference>
<feature type="region of interest" description="Disordered" evidence="1">
    <location>
        <begin position="223"/>
        <end position="245"/>
    </location>
</feature>
<proteinExistence type="predicted"/>
<evidence type="ECO:0000313" key="2">
    <source>
        <dbReference type="EMBL" id="KAF7714840.1"/>
    </source>
</evidence>
<feature type="compositionally biased region" description="Low complexity" evidence="1">
    <location>
        <begin position="66"/>
        <end position="100"/>
    </location>
</feature>
<dbReference type="CDD" id="cd07822">
    <property type="entry name" value="SRPBCC_4"/>
    <property type="match status" value="1"/>
</dbReference>
<feature type="compositionally biased region" description="Gly residues" evidence="1">
    <location>
        <begin position="223"/>
        <end position="239"/>
    </location>
</feature>
<gene>
    <name evidence="2" type="ORF">PECM_007743</name>
</gene>
<dbReference type="Proteomes" id="UP000631181">
    <property type="component" value="Unassembled WGS sequence"/>
</dbReference>
<dbReference type="Gene3D" id="3.30.530.20">
    <property type="match status" value="1"/>
</dbReference>
<protein>
    <recommendedName>
        <fullName evidence="4">Polyketide cyclase/dehydrase</fullName>
    </recommendedName>
</protein>
<organism evidence="2 3">
    <name type="scientific">Penicillium ucsense</name>
    <dbReference type="NCBI Taxonomy" id="2839758"/>
    <lineage>
        <taxon>Eukaryota</taxon>
        <taxon>Fungi</taxon>
        <taxon>Dikarya</taxon>
        <taxon>Ascomycota</taxon>
        <taxon>Pezizomycotina</taxon>
        <taxon>Eurotiomycetes</taxon>
        <taxon>Eurotiomycetidae</taxon>
        <taxon>Eurotiales</taxon>
        <taxon>Aspergillaceae</taxon>
        <taxon>Penicillium</taxon>
    </lineage>
</organism>
<name>A0A8J8WHX6_9EURO</name>
<reference evidence="2" key="1">
    <citation type="journal article" date="2020" name="Front. Microbiol.">
        <title>Gene regulatory networks of Penicillium echinulatum 2HH and Penicillium oxalicum 114-2 inferred by a computational biology approach.</title>
        <authorList>
            <person name="Lenz A.R."/>
            <person name="Galan-Vasquez E."/>
            <person name="Balbinot E."/>
            <person name="De Abreu F.P."/>
            <person name="De Oliveira N.S."/>
            <person name="Da Rosa L.O."/>
            <person name="De Avila E Silva S."/>
            <person name="Camassola M."/>
            <person name="Dillon A.J.P."/>
            <person name="Perez-Rueda E."/>
        </authorList>
    </citation>
    <scope>NUCLEOTIDE SEQUENCE</scope>
    <source>
        <strain evidence="2">S1M29</strain>
    </source>
</reference>
<accession>A0A8J8WHX6</accession>
<keyword evidence="3" id="KW-1185">Reference proteome</keyword>
<sequence length="245" mass="25931">MSGSTLQDPTNSTRSTPNIDVHDAVLQIGSSALVAAPSTRVWATLLDTSTWPEWNTFVPRVTIRSQPETTQTDTTEPNSAPATETPAPAASTDSTPSLSPRLCKGTRMTFHVRMDPTSTKPQAARDTHLVVTECVAPDPAAGSPGRIVWVSDTDAPGGFAPSLLTAERVHEVVDVGKGEAAEVRTWELQRGYLVHVVKWVFGARLRRNFELWVSDLRAFVEKGNGGGGGNGDGNGGESSGGNVAA</sequence>
<evidence type="ECO:0000313" key="3">
    <source>
        <dbReference type="Proteomes" id="UP000631181"/>
    </source>
</evidence>